<comment type="caution">
    <text evidence="3">The sequence shown here is derived from an EMBL/GenBank/DDBJ whole genome shotgun (WGS) entry which is preliminary data.</text>
</comment>
<dbReference type="GO" id="GO:0005975">
    <property type="term" value="P:carbohydrate metabolic process"/>
    <property type="evidence" value="ECO:0007669"/>
    <property type="project" value="InterPro"/>
</dbReference>
<dbReference type="PANTHER" id="PTHR10587">
    <property type="entry name" value="GLYCOSYL TRANSFERASE-RELATED"/>
    <property type="match status" value="1"/>
</dbReference>
<dbReference type="PANTHER" id="PTHR10587:SF125">
    <property type="entry name" value="POLYSACCHARIDE DEACETYLASE YHEN-RELATED"/>
    <property type="match status" value="1"/>
</dbReference>
<dbReference type="PROSITE" id="PS51677">
    <property type="entry name" value="NODB"/>
    <property type="match status" value="1"/>
</dbReference>
<name>A0A9E2KD67_9FIRM</name>
<dbReference type="InterPro" id="IPR002509">
    <property type="entry name" value="NODB_dom"/>
</dbReference>
<reference evidence="3" key="2">
    <citation type="submission" date="2021-04" db="EMBL/GenBank/DDBJ databases">
        <authorList>
            <person name="Gilroy R."/>
        </authorList>
    </citation>
    <scope>NUCLEOTIDE SEQUENCE</scope>
    <source>
        <strain evidence="3">B5-657</strain>
    </source>
</reference>
<dbReference type="InterPro" id="IPR011330">
    <property type="entry name" value="Glyco_hydro/deAcase_b/a-brl"/>
</dbReference>
<dbReference type="CDD" id="cd10944">
    <property type="entry name" value="CE4_SmPgdA_like"/>
    <property type="match status" value="1"/>
</dbReference>
<evidence type="ECO:0000256" key="1">
    <source>
        <dbReference type="SAM" id="SignalP"/>
    </source>
</evidence>
<protein>
    <submittedName>
        <fullName evidence="3">Polysaccharide deacetylase</fullName>
    </submittedName>
</protein>
<dbReference type="GO" id="GO:0016810">
    <property type="term" value="F:hydrolase activity, acting on carbon-nitrogen (but not peptide) bonds"/>
    <property type="evidence" value="ECO:0007669"/>
    <property type="project" value="InterPro"/>
</dbReference>
<feature type="chain" id="PRO_5039579011" evidence="1">
    <location>
        <begin position="28"/>
        <end position="242"/>
    </location>
</feature>
<feature type="signal peptide" evidence="1">
    <location>
        <begin position="1"/>
        <end position="27"/>
    </location>
</feature>
<accession>A0A9E2KD67</accession>
<dbReference type="Pfam" id="PF01522">
    <property type="entry name" value="Polysacc_deac_1"/>
    <property type="match status" value="1"/>
</dbReference>
<organism evidence="3 4">
    <name type="scientific">Candidatus Cellulosilyticum pullistercoris</name>
    <dbReference type="NCBI Taxonomy" id="2838521"/>
    <lineage>
        <taxon>Bacteria</taxon>
        <taxon>Bacillati</taxon>
        <taxon>Bacillota</taxon>
        <taxon>Clostridia</taxon>
        <taxon>Lachnospirales</taxon>
        <taxon>Cellulosilyticaceae</taxon>
        <taxon>Cellulosilyticum</taxon>
    </lineage>
</organism>
<sequence length="242" mass="27607">MKNLNHLQKITLLISLLCLVFCMTLSATEMTPIESDEKIVYLTFDDGPTPKITDAVLDVLKSHDVKATFFIVGKEIKGREAILRRIYEEGHGIGLHTYSHNFKIIYKNPESFIMEMEKTENTINEVLGTQLDIPIIRFPGGSAGRLNKNFYKLLTEKGYLIFDWNVDLQDGIKGHLSPCEFLANAKKCSDKSTRRIILAHCNSNNKNTCEALGDIINYYKSEGYTFKAIDATTKPYFYKFKK</sequence>
<evidence type="ECO:0000259" key="2">
    <source>
        <dbReference type="PROSITE" id="PS51677"/>
    </source>
</evidence>
<dbReference type="AlphaFoldDB" id="A0A9E2KD67"/>
<dbReference type="Proteomes" id="UP000824229">
    <property type="component" value="Unassembled WGS sequence"/>
</dbReference>
<dbReference type="SUPFAM" id="SSF88713">
    <property type="entry name" value="Glycoside hydrolase/deacetylase"/>
    <property type="match status" value="1"/>
</dbReference>
<keyword evidence="1" id="KW-0732">Signal</keyword>
<evidence type="ECO:0000313" key="3">
    <source>
        <dbReference type="EMBL" id="MBU3804764.1"/>
    </source>
</evidence>
<dbReference type="Gene3D" id="3.20.20.370">
    <property type="entry name" value="Glycoside hydrolase/deacetylase"/>
    <property type="match status" value="1"/>
</dbReference>
<evidence type="ECO:0000313" key="4">
    <source>
        <dbReference type="Proteomes" id="UP000824229"/>
    </source>
</evidence>
<gene>
    <name evidence="3" type="ORF">H9872_08400</name>
</gene>
<reference evidence="3" key="1">
    <citation type="journal article" date="2021" name="PeerJ">
        <title>Extensive microbial diversity within the chicken gut microbiome revealed by metagenomics and culture.</title>
        <authorList>
            <person name="Gilroy R."/>
            <person name="Ravi A."/>
            <person name="Getino M."/>
            <person name="Pursley I."/>
            <person name="Horton D.L."/>
            <person name="Alikhan N.F."/>
            <person name="Baker D."/>
            <person name="Gharbi K."/>
            <person name="Hall N."/>
            <person name="Watson M."/>
            <person name="Adriaenssens E.M."/>
            <person name="Foster-Nyarko E."/>
            <person name="Jarju S."/>
            <person name="Secka A."/>
            <person name="Antonio M."/>
            <person name="Oren A."/>
            <person name="Chaudhuri R.R."/>
            <person name="La Ragione R."/>
            <person name="Hildebrand F."/>
            <person name="Pallen M.J."/>
        </authorList>
    </citation>
    <scope>NUCLEOTIDE SEQUENCE</scope>
    <source>
        <strain evidence="3">B5-657</strain>
    </source>
</reference>
<proteinExistence type="predicted"/>
<dbReference type="EMBL" id="JAHLFQ010000197">
    <property type="protein sequence ID" value="MBU3804764.1"/>
    <property type="molecule type" value="Genomic_DNA"/>
</dbReference>
<feature type="domain" description="NodB homology" evidence="2">
    <location>
        <begin position="38"/>
        <end position="227"/>
    </location>
</feature>
<dbReference type="InterPro" id="IPR050248">
    <property type="entry name" value="Polysacc_deacetylase_ArnD"/>
</dbReference>